<dbReference type="AlphaFoldDB" id="A0A4Y9Z7P4"/>
<evidence type="ECO:0000256" key="12">
    <source>
        <dbReference type="SAM" id="Phobius"/>
    </source>
</evidence>
<feature type="compositionally biased region" description="Polar residues" evidence="11">
    <location>
        <begin position="336"/>
        <end position="345"/>
    </location>
</feature>
<sequence>MPPIPPTFDPSALASIAAIEQRQHDLSEFQIPRLRNCKDSLTVQQQYAAELRDDLDALAQAVEALEESVEDQHGEKARRDLRGVVEGFRATLTSLRKDFRSALLTSKRAIDTNNASKREELLRSSVMKEKQTSSEKTAEDALTKANNDITDALRRTMGVMQGELERSVLSVQMLESSTATLTSTNAMHDMLTGLLGTSKQLITALEKSDWLDRLLILAALAFFVVVVLFILKQRIVDRGVRIAFWWTRFVPGLGGGAGKGLSGALSKAEEGLRTKSASGAAAVVSSAVTAAASVASSVLPKSGSAVMLDGTVLSGKPSGSLSGSLGQLLQDITYSPSDASMASTPTPTPAGSGLDSDAEVPTSGGSDSRPTEVPGVSHDEL</sequence>
<name>A0A4Y9Z7P4_9AGAM</name>
<comment type="caution">
    <text evidence="14">The sequence shown here is derived from an EMBL/GenBank/DDBJ whole genome shotgun (WGS) entry which is preliminary data.</text>
</comment>
<evidence type="ECO:0000256" key="3">
    <source>
        <dbReference type="ARBA" id="ARBA00022692"/>
    </source>
</evidence>
<evidence type="ECO:0000313" key="14">
    <source>
        <dbReference type="EMBL" id="TFY70785.1"/>
    </source>
</evidence>
<feature type="domain" description="Sec20 C-terminal" evidence="13">
    <location>
        <begin position="146"/>
        <end position="235"/>
    </location>
</feature>
<keyword evidence="2" id="KW-0813">Transport</keyword>
<evidence type="ECO:0000256" key="1">
    <source>
        <dbReference type="ARBA" id="ARBA00004163"/>
    </source>
</evidence>
<evidence type="ECO:0000256" key="8">
    <source>
        <dbReference type="ARBA" id="ARBA00023136"/>
    </source>
</evidence>
<feature type="region of interest" description="Disordered" evidence="11">
    <location>
        <begin position="336"/>
        <end position="381"/>
    </location>
</feature>
<evidence type="ECO:0000256" key="5">
    <source>
        <dbReference type="ARBA" id="ARBA00022892"/>
    </source>
</evidence>
<feature type="transmembrane region" description="Helical" evidence="12">
    <location>
        <begin position="210"/>
        <end position="231"/>
    </location>
</feature>
<feature type="coiled-coil region" evidence="10">
    <location>
        <begin position="48"/>
        <end position="75"/>
    </location>
</feature>
<dbReference type="GO" id="GO:0006890">
    <property type="term" value="P:retrograde vesicle-mediated transport, Golgi to endoplasmic reticulum"/>
    <property type="evidence" value="ECO:0007669"/>
    <property type="project" value="InterPro"/>
</dbReference>
<evidence type="ECO:0000313" key="15">
    <source>
        <dbReference type="Proteomes" id="UP000298327"/>
    </source>
</evidence>
<keyword evidence="3 12" id="KW-0812">Transmembrane</keyword>
<evidence type="ECO:0000256" key="11">
    <source>
        <dbReference type="SAM" id="MobiDB-lite"/>
    </source>
</evidence>
<dbReference type="InterPro" id="IPR056173">
    <property type="entry name" value="Sec20_C"/>
</dbReference>
<gene>
    <name evidence="14" type="ORF">EVG20_g2202</name>
</gene>
<dbReference type="InterPro" id="IPR005606">
    <property type="entry name" value="Sec20"/>
</dbReference>
<evidence type="ECO:0000259" key="13">
    <source>
        <dbReference type="Pfam" id="PF03908"/>
    </source>
</evidence>
<dbReference type="PANTHER" id="PTHR12825">
    <property type="entry name" value="BNIP1-RELATED"/>
    <property type="match status" value="1"/>
</dbReference>
<evidence type="ECO:0000256" key="4">
    <source>
        <dbReference type="ARBA" id="ARBA00022824"/>
    </source>
</evidence>
<keyword evidence="8 12" id="KW-0472">Membrane</keyword>
<proteinExistence type="inferred from homology"/>
<evidence type="ECO:0000256" key="2">
    <source>
        <dbReference type="ARBA" id="ARBA00022448"/>
    </source>
</evidence>
<dbReference type="Proteomes" id="UP000298327">
    <property type="component" value="Unassembled WGS sequence"/>
</dbReference>
<keyword evidence="7 10" id="KW-0175">Coiled coil</keyword>
<evidence type="ECO:0000256" key="7">
    <source>
        <dbReference type="ARBA" id="ARBA00023054"/>
    </source>
</evidence>
<evidence type="ECO:0000256" key="9">
    <source>
        <dbReference type="ARBA" id="ARBA00037934"/>
    </source>
</evidence>
<dbReference type="EMBL" id="SEOQ01000082">
    <property type="protein sequence ID" value="TFY70785.1"/>
    <property type="molecule type" value="Genomic_DNA"/>
</dbReference>
<organism evidence="14 15">
    <name type="scientific">Dentipellis fragilis</name>
    <dbReference type="NCBI Taxonomy" id="205917"/>
    <lineage>
        <taxon>Eukaryota</taxon>
        <taxon>Fungi</taxon>
        <taxon>Dikarya</taxon>
        <taxon>Basidiomycota</taxon>
        <taxon>Agaricomycotina</taxon>
        <taxon>Agaricomycetes</taxon>
        <taxon>Russulales</taxon>
        <taxon>Hericiaceae</taxon>
        <taxon>Dentipellis</taxon>
    </lineage>
</organism>
<keyword evidence="6 12" id="KW-1133">Transmembrane helix</keyword>
<keyword evidence="5" id="KW-0931">ER-Golgi transport</keyword>
<comment type="similarity">
    <text evidence="9">Belongs to the SEC20 family.</text>
</comment>
<dbReference type="STRING" id="205917.A0A4Y9Z7P4"/>
<dbReference type="PANTHER" id="PTHR12825:SF0">
    <property type="entry name" value="VESICLE TRANSPORT PROTEIN SEC20"/>
    <property type="match status" value="1"/>
</dbReference>
<protein>
    <recommendedName>
        <fullName evidence="13">Sec20 C-terminal domain-containing protein</fullName>
    </recommendedName>
</protein>
<evidence type="ECO:0000256" key="10">
    <source>
        <dbReference type="SAM" id="Coils"/>
    </source>
</evidence>
<evidence type="ECO:0000256" key="6">
    <source>
        <dbReference type="ARBA" id="ARBA00022989"/>
    </source>
</evidence>
<dbReference type="GO" id="GO:0005484">
    <property type="term" value="F:SNAP receptor activity"/>
    <property type="evidence" value="ECO:0007669"/>
    <property type="project" value="InterPro"/>
</dbReference>
<keyword evidence="4" id="KW-0256">Endoplasmic reticulum</keyword>
<keyword evidence="15" id="KW-1185">Reference proteome</keyword>
<dbReference type="OrthoDB" id="46868at2759"/>
<dbReference type="Pfam" id="PF03908">
    <property type="entry name" value="Sec20"/>
    <property type="match status" value="1"/>
</dbReference>
<dbReference type="GO" id="GO:0005789">
    <property type="term" value="C:endoplasmic reticulum membrane"/>
    <property type="evidence" value="ECO:0007669"/>
    <property type="project" value="UniProtKB-SubCell"/>
</dbReference>
<reference evidence="14 15" key="1">
    <citation type="submission" date="2019-02" db="EMBL/GenBank/DDBJ databases">
        <title>Genome sequencing of the rare red list fungi Dentipellis fragilis.</title>
        <authorList>
            <person name="Buettner E."/>
            <person name="Kellner H."/>
        </authorList>
    </citation>
    <scope>NUCLEOTIDE SEQUENCE [LARGE SCALE GENOMIC DNA]</scope>
    <source>
        <strain evidence="14 15">DSM 105465</strain>
    </source>
</reference>
<accession>A0A4Y9Z7P4</accession>
<comment type="subcellular location">
    <subcellularLocation>
        <location evidence="1">Endoplasmic reticulum membrane</location>
        <topology evidence="1">Single-pass type IV membrane protein</topology>
    </subcellularLocation>
</comment>
<dbReference type="GO" id="GO:0031201">
    <property type="term" value="C:SNARE complex"/>
    <property type="evidence" value="ECO:0007669"/>
    <property type="project" value="TreeGrafter"/>
</dbReference>